<dbReference type="PROSITE" id="PS50878">
    <property type="entry name" value="RT_POL"/>
    <property type="match status" value="1"/>
</dbReference>
<proteinExistence type="predicted"/>
<reference evidence="2" key="1">
    <citation type="submission" date="2018-02" db="EMBL/GenBank/DDBJ databases">
        <authorList>
            <person name="Cohen D.B."/>
            <person name="Kent A.D."/>
        </authorList>
    </citation>
    <scope>NUCLEOTIDE SEQUENCE</scope>
</reference>
<dbReference type="PANTHER" id="PTHR46890:SF48">
    <property type="entry name" value="RNA-DIRECTED DNA POLYMERASE"/>
    <property type="match status" value="1"/>
</dbReference>
<dbReference type="Pfam" id="PF00078">
    <property type="entry name" value="RVT_1"/>
    <property type="match status" value="1"/>
</dbReference>
<accession>A0A2N9IRM3</accession>
<dbReference type="AlphaFoldDB" id="A0A2N9IRM3"/>
<dbReference type="EMBL" id="OIVN01006168">
    <property type="protein sequence ID" value="SPD26840.1"/>
    <property type="molecule type" value="Genomic_DNA"/>
</dbReference>
<dbReference type="InterPro" id="IPR052343">
    <property type="entry name" value="Retrotransposon-Effector_Assoc"/>
</dbReference>
<sequence>MCSTKSYKADYPGQLVSKVLRLKAILSSIISDSQSAFVPGRLIIDNVAVTFETLNSLRTRRSGKKAYMALKLDMSKAYNRVEWRFLELIMRKLGFADNWVNLIMECIQSVTYSVLIDGEPTGFIRPSRGLRQGDPLSPYLFLLCAGGLTSLIRQAEMDGHISGLATCRRGPKVSHLLFADDSLLFCKATISDNTKIMEILSLYEHSSGQKINREKSAIFFSSNTPQPTRDVIYQFWDTHASNQFGKYLGLLALVRRGKRAMFSEIKERVAKRLQVGVYLLGSRPSDSSRGRKLLQLVLPLGLEEILEALAPSARNQFIFEKRQKPPDLIRDTGMDLLHHYYCASTVTGL</sequence>
<evidence type="ECO:0000313" key="2">
    <source>
        <dbReference type="EMBL" id="SPD26840.1"/>
    </source>
</evidence>
<dbReference type="SUPFAM" id="SSF56672">
    <property type="entry name" value="DNA/RNA polymerases"/>
    <property type="match status" value="1"/>
</dbReference>
<dbReference type="CDD" id="cd01650">
    <property type="entry name" value="RT_nLTR_like"/>
    <property type="match status" value="1"/>
</dbReference>
<protein>
    <recommendedName>
        <fullName evidence="1">Reverse transcriptase domain-containing protein</fullName>
    </recommendedName>
</protein>
<organism evidence="2">
    <name type="scientific">Fagus sylvatica</name>
    <name type="common">Beechnut</name>
    <dbReference type="NCBI Taxonomy" id="28930"/>
    <lineage>
        <taxon>Eukaryota</taxon>
        <taxon>Viridiplantae</taxon>
        <taxon>Streptophyta</taxon>
        <taxon>Embryophyta</taxon>
        <taxon>Tracheophyta</taxon>
        <taxon>Spermatophyta</taxon>
        <taxon>Magnoliopsida</taxon>
        <taxon>eudicotyledons</taxon>
        <taxon>Gunneridae</taxon>
        <taxon>Pentapetalae</taxon>
        <taxon>rosids</taxon>
        <taxon>fabids</taxon>
        <taxon>Fagales</taxon>
        <taxon>Fagaceae</taxon>
        <taxon>Fagus</taxon>
    </lineage>
</organism>
<feature type="domain" description="Reverse transcriptase" evidence="1">
    <location>
        <begin position="1"/>
        <end position="252"/>
    </location>
</feature>
<dbReference type="InterPro" id="IPR043502">
    <property type="entry name" value="DNA/RNA_pol_sf"/>
</dbReference>
<name>A0A2N9IRM3_FAGSY</name>
<gene>
    <name evidence="2" type="ORF">FSB_LOCUS54722</name>
</gene>
<evidence type="ECO:0000259" key="1">
    <source>
        <dbReference type="PROSITE" id="PS50878"/>
    </source>
</evidence>
<dbReference type="PANTHER" id="PTHR46890">
    <property type="entry name" value="NON-LTR RETROLELEMENT REVERSE TRANSCRIPTASE-LIKE PROTEIN-RELATED"/>
    <property type="match status" value="1"/>
</dbReference>
<dbReference type="InterPro" id="IPR000477">
    <property type="entry name" value="RT_dom"/>
</dbReference>